<comment type="subcellular location">
    <subcellularLocation>
        <location evidence="1">Membrane</location>
        <topology evidence="1">Multi-pass membrane protein</topology>
    </subcellularLocation>
</comment>
<dbReference type="Proteomes" id="UP001488838">
    <property type="component" value="Unassembled WGS sequence"/>
</dbReference>
<dbReference type="InterPro" id="IPR017452">
    <property type="entry name" value="GPCR_Rhodpsn_7TM"/>
</dbReference>
<dbReference type="SUPFAM" id="SSF81321">
    <property type="entry name" value="Family A G protein-coupled receptor-like"/>
    <property type="match status" value="1"/>
</dbReference>
<keyword evidence="3 8" id="KW-1133">Transmembrane helix</keyword>
<feature type="transmembrane region" description="Helical" evidence="8">
    <location>
        <begin position="12"/>
        <end position="40"/>
    </location>
</feature>
<reference evidence="10 11" key="1">
    <citation type="journal article" date="2023" name="bioRxiv">
        <title>Conserved and derived expression patterns and positive selection on dental genes reveal complex evolutionary context of ever-growing rodent molars.</title>
        <authorList>
            <person name="Calamari Z.T."/>
            <person name="Song A."/>
            <person name="Cohen E."/>
            <person name="Akter M."/>
            <person name="Roy R.D."/>
            <person name="Hallikas O."/>
            <person name="Christensen M.M."/>
            <person name="Li P."/>
            <person name="Marangoni P."/>
            <person name="Jernvall J."/>
            <person name="Klein O.D."/>
        </authorList>
    </citation>
    <scope>NUCLEOTIDE SEQUENCE [LARGE SCALE GENOMIC DNA]</scope>
    <source>
        <strain evidence="10">V071</strain>
    </source>
</reference>
<evidence type="ECO:0000313" key="11">
    <source>
        <dbReference type="Proteomes" id="UP001488838"/>
    </source>
</evidence>
<evidence type="ECO:0000256" key="8">
    <source>
        <dbReference type="SAM" id="Phobius"/>
    </source>
</evidence>
<keyword evidence="11" id="KW-1185">Reference proteome</keyword>
<dbReference type="AlphaFoldDB" id="A0AAW0H580"/>
<evidence type="ECO:0000259" key="9">
    <source>
        <dbReference type="PROSITE" id="PS50262"/>
    </source>
</evidence>
<evidence type="ECO:0000256" key="3">
    <source>
        <dbReference type="ARBA" id="ARBA00022989"/>
    </source>
</evidence>
<evidence type="ECO:0000256" key="2">
    <source>
        <dbReference type="ARBA" id="ARBA00022692"/>
    </source>
</evidence>
<name>A0AAW0H580_MYOGA</name>
<dbReference type="GO" id="GO:0004930">
    <property type="term" value="F:G protein-coupled receptor activity"/>
    <property type="evidence" value="ECO:0007669"/>
    <property type="project" value="UniProtKB-KW"/>
</dbReference>
<keyword evidence="4" id="KW-0297">G-protein coupled receptor</keyword>
<dbReference type="Pfam" id="PF00001">
    <property type="entry name" value="7tm_1"/>
    <property type="match status" value="1"/>
</dbReference>
<dbReference type="GO" id="GO:0005886">
    <property type="term" value="C:plasma membrane"/>
    <property type="evidence" value="ECO:0007669"/>
    <property type="project" value="UniProtKB-ARBA"/>
</dbReference>
<sequence length="233" mass="25795">MISDLLKERKVISFYNCMTQICFIHTMGAGEMVLLIAMAFDRYTATCKPLHYLSIMSPKICILFVIAAWVTGVIHALSQFSFVISLPFCGPNKVDSFYCDFPRIIQLACTDGDKFEFVVAANSGFMSMGTFFLLLLSMYLLPGMYPEGHEKSTAAHSQNSSRPLIPAIHISSSPCFDTHALTPDFCQLVAGPASWDIQDAYPPQLPLEAGRRFSPGGNIRVRGVQNTDATWES</sequence>
<dbReference type="InterPro" id="IPR000725">
    <property type="entry name" value="Olfact_rcpt"/>
</dbReference>
<evidence type="ECO:0000256" key="4">
    <source>
        <dbReference type="ARBA" id="ARBA00023040"/>
    </source>
</evidence>
<accession>A0AAW0H580</accession>
<evidence type="ECO:0000256" key="7">
    <source>
        <dbReference type="ARBA" id="ARBA00023224"/>
    </source>
</evidence>
<organism evidence="10 11">
    <name type="scientific">Myodes glareolus</name>
    <name type="common">Bank vole</name>
    <name type="synonym">Clethrionomys glareolus</name>
    <dbReference type="NCBI Taxonomy" id="447135"/>
    <lineage>
        <taxon>Eukaryota</taxon>
        <taxon>Metazoa</taxon>
        <taxon>Chordata</taxon>
        <taxon>Craniata</taxon>
        <taxon>Vertebrata</taxon>
        <taxon>Euteleostomi</taxon>
        <taxon>Mammalia</taxon>
        <taxon>Eutheria</taxon>
        <taxon>Euarchontoglires</taxon>
        <taxon>Glires</taxon>
        <taxon>Rodentia</taxon>
        <taxon>Myomorpha</taxon>
        <taxon>Muroidea</taxon>
        <taxon>Cricetidae</taxon>
        <taxon>Arvicolinae</taxon>
        <taxon>Myodes</taxon>
    </lineage>
</organism>
<dbReference type="EMBL" id="JBBHLL010000775">
    <property type="protein sequence ID" value="KAK7797793.1"/>
    <property type="molecule type" value="Genomic_DNA"/>
</dbReference>
<proteinExistence type="predicted"/>
<dbReference type="InterPro" id="IPR050427">
    <property type="entry name" value="Olfactory_Receptors"/>
</dbReference>
<dbReference type="PANTHER" id="PTHR48002">
    <property type="entry name" value="OLFACTORY RECEPTOR"/>
    <property type="match status" value="1"/>
</dbReference>
<dbReference type="InterPro" id="IPR000276">
    <property type="entry name" value="GPCR_Rhodpsn"/>
</dbReference>
<dbReference type="Gene3D" id="1.20.1070.10">
    <property type="entry name" value="Rhodopsin 7-helix transmembrane proteins"/>
    <property type="match status" value="1"/>
</dbReference>
<dbReference type="GO" id="GO:0004984">
    <property type="term" value="F:olfactory receptor activity"/>
    <property type="evidence" value="ECO:0007669"/>
    <property type="project" value="InterPro"/>
</dbReference>
<keyword evidence="7" id="KW-0807">Transducer</keyword>
<dbReference type="PRINTS" id="PR00245">
    <property type="entry name" value="OLFACTORYR"/>
</dbReference>
<evidence type="ECO:0000256" key="1">
    <source>
        <dbReference type="ARBA" id="ARBA00004141"/>
    </source>
</evidence>
<evidence type="ECO:0000256" key="5">
    <source>
        <dbReference type="ARBA" id="ARBA00023136"/>
    </source>
</evidence>
<feature type="transmembrane region" description="Helical" evidence="8">
    <location>
        <begin position="117"/>
        <end position="141"/>
    </location>
</feature>
<keyword evidence="2 8" id="KW-0812">Transmembrane</keyword>
<dbReference type="PROSITE" id="PS50262">
    <property type="entry name" value="G_PROTEIN_RECEP_F1_2"/>
    <property type="match status" value="1"/>
</dbReference>
<keyword evidence="5 8" id="KW-0472">Membrane</keyword>
<keyword evidence="6" id="KW-0675">Receptor</keyword>
<protein>
    <recommendedName>
        <fullName evidence="9">G-protein coupled receptors family 1 profile domain-containing protein</fullName>
    </recommendedName>
</protein>
<feature type="domain" description="G-protein coupled receptors family 1 profile" evidence="9">
    <location>
        <begin position="1"/>
        <end position="142"/>
    </location>
</feature>
<feature type="transmembrane region" description="Helical" evidence="8">
    <location>
        <begin position="60"/>
        <end position="78"/>
    </location>
</feature>
<evidence type="ECO:0000313" key="10">
    <source>
        <dbReference type="EMBL" id="KAK7797793.1"/>
    </source>
</evidence>
<gene>
    <name evidence="10" type="ORF">U0070_015672</name>
</gene>
<comment type="caution">
    <text evidence="10">The sequence shown here is derived from an EMBL/GenBank/DDBJ whole genome shotgun (WGS) entry which is preliminary data.</text>
</comment>
<evidence type="ECO:0000256" key="6">
    <source>
        <dbReference type="ARBA" id="ARBA00023170"/>
    </source>
</evidence>